<evidence type="ECO:0000256" key="1">
    <source>
        <dbReference type="ARBA" id="ARBA00023015"/>
    </source>
</evidence>
<dbReference type="InterPro" id="IPR036390">
    <property type="entry name" value="WH_DNA-bd_sf"/>
</dbReference>
<dbReference type="GO" id="GO:0003677">
    <property type="term" value="F:DNA binding"/>
    <property type="evidence" value="ECO:0007669"/>
    <property type="project" value="UniProtKB-KW"/>
</dbReference>
<dbReference type="Proteomes" id="UP000604475">
    <property type="component" value="Unassembled WGS sequence"/>
</dbReference>
<dbReference type="PANTHER" id="PTHR44846:SF17">
    <property type="entry name" value="GNTR-FAMILY TRANSCRIPTIONAL REGULATOR"/>
    <property type="match status" value="1"/>
</dbReference>
<sequence length="252" mass="27627">MSPAGPPYTRIATSLRGKIESGEYPPGSRLPPHRELARAYEAAQETIRRAIAQLQAEGLVETRGQHGTFVQTRPSIRRIATDFYQRRPTTSTEPTPPFARSVEASGGHASWDHDTTRETADENIATRLAIQPGDPVVVTRYLYRYDGTPIQTAISWEPATLTARTLIELPEAGTTVGVVARFDTIGLHIDSVSEEITARPPSPTEVQTLALPPGVAVLTMRRTYYAGETPVETADIIMAGHRNLLTYRLAVN</sequence>
<dbReference type="Pfam" id="PF00392">
    <property type="entry name" value="GntR"/>
    <property type="match status" value="1"/>
</dbReference>
<dbReference type="InterPro" id="IPR000524">
    <property type="entry name" value="Tscrpt_reg_HTH_GntR"/>
</dbReference>
<comment type="caution">
    <text evidence="6">The sequence shown here is derived from an EMBL/GenBank/DDBJ whole genome shotgun (WGS) entry which is preliminary data.</text>
</comment>
<dbReference type="InterPro" id="IPR028978">
    <property type="entry name" value="Chorismate_lyase_/UTRA_dom_sf"/>
</dbReference>
<dbReference type="GO" id="GO:0003700">
    <property type="term" value="F:DNA-binding transcription factor activity"/>
    <property type="evidence" value="ECO:0007669"/>
    <property type="project" value="InterPro"/>
</dbReference>
<dbReference type="EMBL" id="JAEACQ010000342">
    <property type="protein sequence ID" value="MBL7632587.1"/>
    <property type="molecule type" value="Genomic_DNA"/>
</dbReference>
<dbReference type="SUPFAM" id="SSF46785">
    <property type="entry name" value="Winged helix' DNA-binding domain"/>
    <property type="match status" value="1"/>
</dbReference>
<dbReference type="PRINTS" id="PR00035">
    <property type="entry name" value="HTHGNTR"/>
</dbReference>
<dbReference type="InterPro" id="IPR050679">
    <property type="entry name" value="Bact_HTH_transcr_reg"/>
</dbReference>
<dbReference type="SMART" id="SM00866">
    <property type="entry name" value="UTRA"/>
    <property type="match status" value="1"/>
</dbReference>
<dbReference type="SUPFAM" id="SSF64288">
    <property type="entry name" value="Chorismate lyase-like"/>
    <property type="match status" value="1"/>
</dbReference>
<evidence type="ECO:0000313" key="7">
    <source>
        <dbReference type="Proteomes" id="UP000604475"/>
    </source>
</evidence>
<dbReference type="SMART" id="SM00345">
    <property type="entry name" value="HTH_GNTR"/>
    <property type="match status" value="1"/>
</dbReference>
<dbReference type="InterPro" id="IPR036388">
    <property type="entry name" value="WH-like_DNA-bd_sf"/>
</dbReference>
<keyword evidence="2" id="KW-0238">DNA-binding</keyword>
<dbReference type="RefSeq" id="WP_203003901.1">
    <property type="nucleotide sequence ID" value="NZ_JADWYU010000175.1"/>
</dbReference>
<evidence type="ECO:0000259" key="5">
    <source>
        <dbReference type="PROSITE" id="PS50949"/>
    </source>
</evidence>
<dbReference type="Gene3D" id="3.40.1410.10">
    <property type="entry name" value="Chorismate lyase-like"/>
    <property type="match status" value="1"/>
</dbReference>
<keyword evidence="1" id="KW-0805">Transcription regulation</keyword>
<gene>
    <name evidence="6" type="ORF">I7412_36635</name>
</gene>
<keyword evidence="3" id="KW-0804">Transcription</keyword>
<keyword evidence="7" id="KW-1185">Reference proteome</keyword>
<dbReference type="Pfam" id="PF07702">
    <property type="entry name" value="UTRA"/>
    <property type="match status" value="1"/>
</dbReference>
<dbReference type="AlphaFoldDB" id="A0A937RM06"/>
<dbReference type="CDD" id="cd07377">
    <property type="entry name" value="WHTH_GntR"/>
    <property type="match status" value="1"/>
</dbReference>
<feature type="domain" description="HTH gntR-type" evidence="5">
    <location>
        <begin position="5"/>
        <end position="73"/>
    </location>
</feature>
<dbReference type="Gene3D" id="1.10.10.10">
    <property type="entry name" value="Winged helix-like DNA-binding domain superfamily/Winged helix DNA-binding domain"/>
    <property type="match status" value="1"/>
</dbReference>
<name>A0A937RM06_9ACTN</name>
<dbReference type="InterPro" id="IPR011663">
    <property type="entry name" value="UTRA"/>
</dbReference>
<evidence type="ECO:0000256" key="2">
    <source>
        <dbReference type="ARBA" id="ARBA00023125"/>
    </source>
</evidence>
<proteinExistence type="predicted"/>
<reference evidence="6" key="1">
    <citation type="submission" date="2020-12" db="EMBL/GenBank/DDBJ databases">
        <title>Genomic characterization of non-nitrogen-fixing Frankia strains.</title>
        <authorList>
            <person name="Carlos-Shanley C."/>
            <person name="Guerra T."/>
            <person name="Hahn D."/>
        </authorList>
    </citation>
    <scope>NUCLEOTIDE SEQUENCE</scope>
    <source>
        <strain evidence="6">CN6</strain>
    </source>
</reference>
<protein>
    <submittedName>
        <fullName evidence="6">GntR family transcriptional regulator</fullName>
    </submittedName>
</protein>
<feature type="region of interest" description="Disordered" evidence="4">
    <location>
        <begin position="87"/>
        <end position="114"/>
    </location>
</feature>
<accession>A0A937RM06</accession>
<dbReference type="PROSITE" id="PS50949">
    <property type="entry name" value="HTH_GNTR"/>
    <property type="match status" value="1"/>
</dbReference>
<dbReference type="GO" id="GO:0045892">
    <property type="term" value="P:negative regulation of DNA-templated transcription"/>
    <property type="evidence" value="ECO:0007669"/>
    <property type="project" value="TreeGrafter"/>
</dbReference>
<dbReference type="PANTHER" id="PTHR44846">
    <property type="entry name" value="MANNOSYL-D-GLYCERATE TRANSPORT/METABOLISM SYSTEM REPRESSOR MNGR-RELATED"/>
    <property type="match status" value="1"/>
</dbReference>
<evidence type="ECO:0000256" key="4">
    <source>
        <dbReference type="SAM" id="MobiDB-lite"/>
    </source>
</evidence>
<evidence type="ECO:0000313" key="6">
    <source>
        <dbReference type="EMBL" id="MBL7632587.1"/>
    </source>
</evidence>
<organism evidence="6 7">
    <name type="scientific">Frankia nepalensis</name>
    <dbReference type="NCBI Taxonomy" id="1836974"/>
    <lineage>
        <taxon>Bacteria</taxon>
        <taxon>Bacillati</taxon>
        <taxon>Actinomycetota</taxon>
        <taxon>Actinomycetes</taxon>
        <taxon>Frankiales</taxon>
        <taxon>Frankiaceae</taxon>
        <taxon>Frankia</taxon>
    </lineage>
</organism>
<evidence type="ECO:0000256" key="3">
    <source>
        <dbReference type="ARBA" id="ARBA00023163"/>
    </source>
</evidence>